<organism evidence="1">
    <name type="scientific">viral metagenome</name>
    <dbReference type="NCBI Taxonomy" id="1070528"/>
    <lineage>
        <taxon>unclassified sequences</taxon>
        <taxon>metagenomes</taxon>
        <taxon>organismal metagenomes</taxon>
    </lineage>
</organism>
<accession>A0A6C0L164</accession>
<dbReference type="GO" id="GO:0016281">
    <property type="term" value="C:eukaryotic translation initiation factor 4F complex"/>
    <property type="evidence" value="ECO:0007669"/>
    <property type="project" value="TreeGrafter"/>
</dbReference>
<reference evidence="1" key="1">
    <citation type="journal article" date="2020" name="Nature">
        <title>Giant virus diversity and host interactions through global metagenomics.</title>
        <authorList>
            <person name="Schulz F."/>
            <person name="Roux S."/>
            <person name="Paez-Espino D."/>
            <person name="Jungbluth S."/>
            <person name="Walsh D.A."/>
            <person name="Denef V.J."/>
            <person name="McMahon K.D."/>
            <person name="Konstantinidis K.T."/>
            <person name="Eloe-Fadrosh E.A."/>
            <person name="Kyrpides N.C."/>
            <person name="Woyke T."/>
        </authorList>
    </citation>
    <scope>NUCLEOTIDE SEQUENCE</scope>
    <source>
        <strain evidence="1">GVMAG-S-ERX555907-102</strain>
    </source>
</reference>
<dbReference type="EMBL" id="MN741005">
    <property type="protein sequence ID" value="QHU22298.1"/>
    <property type="molecule type" value="Genomic_DNA"/>
</dbReference>
<sequence>MKSVTKLDHTWNFYLHLHDNSDWTMDSYIKMLEFDNVEYAILLNDEVNYDLIKKSMIFIMKNQVKPMWEDEHNRNGGCFSFKISNKDVAKVWKEVYFGLVGNSLTNNHCDYEKINGITLSPKKKFCILKIWMKDCTLDDPSIFVKINDLKCDGCIFKRHCPEHR</sequence>
<name>A0A6C0L164_9ZZZZ</name>
<dbReference type="AlphaFoldDB" id="A0A6C0L164"/>
<dbReference type="Gene3D" id="3.30.760.10">
    <property type="entry name" value="RNA Cap, Translation Initiation Factor Eif4e"/>
    <property type="match status" value="1"/>
</dbReference>
<dbReference type="GO" id="GO:0000340">
    <property type="term" value="F:RNA 7-methylguanosine cap binding"/>
    <property type="evidence" value="ECO:0007669"/>
    <property type="project" value="TreeGrafter"/>
</dbReference>
<proteinExistence type="predicted"/>
<protein>
    <submittedName>
        <fullName evidence="1">Uncharacterized protein</fullName>
    </submittedName>
</protein>
<dbReference type="InterPro" id="IPR001040">
    <property type="entry name" value="TIF_eIF_4E"/>
</dbReference>
<dbReference type="InterPro" id="IPR023398">
    <property type="entry name" value="TIF_eIF4e-like"/>
</dbReference>
<dbReference type="Pfam" id="PF01652">
    <property type="entry name" value="IF4E"/>
    <property type="match status" value="1"/>
</dbReference>
<dbReference type="GO" id="GO:0003743">
    <property type="term" value="F:translation initiation factor activity"/>
    <property type="evidence" value="ECO:0007669"/>
    <property type="project" value="InterPro"/>
</dbReference>
<dbReference type="PANTHER" id="PTHR11960">
    <property type="entry name" value="EUKARYOTIC TRANSLATION INITIATION FACTOR 4E RELATED"/>
    <property type="match status" value="1"/>
</dbReference>
<dbReference type="SUPFAM" id="SSF55418">
    <property type="entry name" value="eIF4e-like"/>
    <property type="match status" value="1"/>
</dbReference>
<evidence type="ECO:0000313" key="1">
    <source>
        <dbReference type="EMBL" id="QHU22298.1"/>
    </source>
</evidence>